<dbReference type="PROSITE" id="PS00290">
    <property type="entry name" value="IG_MHC"/>
    <property type="match status" value="1"/>
</dbReference>
<evidence type="ECO:0000313" key="3">
    <source>
        <dbReference type="Proteomes" id="UP000226192"/>
    </source>
</evidence>
<dbReference type="AlphaFoldDB" id="A0A2C5YBM0"/>
<keyword evidence="3" id="KW-1185">Reference proteome</keyword>
<proteinExistence type="predicted"/>
<evidence type="ECO:0000256" key="1">
    <source>
        <dbReference type="SAM" id="Coils"/>
    </source>
</evidence>
<reference evidence="2 3" key="1">
    <citation type="submission" date="2017-06" db="EMBL/GenBank/DDBJ databases">
        <title>Ant-infecting Ophiocordyceps genomes reveal a high diversity of potential behavioral manipulation genes and a possible major role for enterotoxins.</title>
        <authorList>
            <person name="De Bekker C."/>
            <person name="Evans H.C."/>
            <person name="Brachmann A."/>
            <person name="Hughes D.P."/>
        </authorList>
    </citation>
    <scope>NUCLEOTIDE SEQUENCE [LARGE SCALE GENOMIC DNA]</scope>
    <source>
        <strain evidence="2 3">Map64</strain>
    </source>
</reference>
<gene>
    <name evidence="2" type="ORF">CDD81_170</name>
</gene>
<dbReference type="InterPro" id="IPR003006">
    <property type="entry name" value="Ig/MHC_CS"/>
</dbReference>
<accession>A0A2C5YBM0</accession>
<protein>
    <submittedName>
        <fullName evidence="2">Uncharacterized protein</fullName>
    </submittedName>
</protein>
<comment type="caution">
    <text evidence="2">The sequence shown here is derived from an EMBL/GenBank/DDBJ whole genome shotgun (WGS) entry which is preliminary data.</text>
</comment>
<dbReference type="Proteomes" id="UP000226192">
    <property type="component" value="Unassembled WGS sequence"/>
</dbReference>
<dbReference type="OrthoDB" id="10600634at2759"/>
<feature type="coiled-coil region" evidence="1">
    <location>
        <begin position="194"/>
        <end position="250"/>
    </location>
</feature>
<sequence>METTYDTRLEHLPQAAMTGGSVDNLQRKQAIFYGDIGCSDAATFVRASKKTLPVSYPCARREYACQAKHKALAKPQNCIKHLQDLIAACEASVEAVDKLRILAGQAGSPLTRVLFPGRQQCAGRMGGRWECKRREGVVRVEKRVVRVEKRVIEVRKRVVRVEKRVIEVRKRIVRVEKRVIEVRKRVVKLKIMVVEMEEKRVVEARKRVIRVEKRVFEATRTIIEMEEKRVVRAEKRVIELTRMVVEMEEKRAVRVEKRVVELKIIIVEMEKKSQHFATKAPCPSWAASKTCWPTNSSPLAVCAAPGC</sequence>
<dbReference type="EMBL" id="NJET01000010">
    <property type="protein sequence ID" value="PHH66107.1"/>
    <property type="molecule type" value="Genomic_DNA"/>
</dbReference>
<evidence type="ECO:0000313" key="2">
    <source>
        <dbReference type="EMBL" id="PHH66107.1"/>
    </source>
</evidence>
<name>A0A2C5YBM0_9HYPO</name>
<organism evidence="2 3">
    <name type="scientific">Ophiocordyceps australis</name>
    <dbReference type="NCBI Taxonomy" id="1399860"/>
    <lineage>
        <taxon>Eukaryota</taxon>
        <taxon>Fungi</taxon>
        <taxon>Dikarya</taxon>
        <taxon>Ascomycota</taxon>
        <taxon>Pezizomycotina</taxon>
        <taxon>Sordariomycetes</taxon>
        <taxon>Hypocreomycetidae</taxon>
        <taxon>Hypocreales</taxon>
        <taxon>Ophiocordycipitaceae</taxon>
        <taxon>Ophiocordyceps</taxon>
    </lineage>
</organism>
<keyword evidence="1" id="KW-0175">Coiled coil</keyword>